<dbReference type="EC" id="2.7.7.65" evidence="3"/>
<dbReference type="SUPFAM" id="SSF55785">
    <property type="entry name" value="PYP-like sensor domain (PAS domain)"/>
    <property type="match status" value="1"/>
</dbReference>
<dbReference type="SMART" id="SM00091">
    <property type="entry name" value="PAS"/>
    <property type="match status" value="1"/>
</dbReference>
<evidence type="ECO:0000313" key="4">
    <source>
        <dbReference type="Proteomes" id="UP001519667"/>
    </source>
</evidence>
<dbReference type="Gene3D" id="3.30.70.270">
    <property type="match status" value="1"/>
</dbReference>
<dbReference type="InterPro" id="IPR029787">
    <property type="entry name" value="Nucleotide_cyclase"/>
</dbReference>
<name>A0ABS5XLB0_9GAMM</name>
<dbReference type="InterPro" id="IPR000014">
    <property type="entry name" value="PAS"/>
</dbReference>
<dbReference type="Proteomes" id="UP001519667">
    <property type="component" value="Unassembled WGS sequence"/>
</dbReference>
<dbReference type="Gene3D" id="3.30.450.20">
    <property type="entry name" value="PAS domain"/>
    <property type="match status" value="1"/>
</dbReference>
<keyword evidence="3" id="KW-0548">Nucleotidyltransferase</keyword>
<dbReference type="InterPro" id="IPR052163">
    <property type="entry name" value="DGC-Regulatory_Protein"/>
</dbReference>
<dbReference type="PROSITE" id="PS50112">
    <property type="entry name" value="PAS"/>
    <property type="match status" value="1"/>
</dbReference>
<dbReference type="InterPro" id="IPR013767">
    <property type="entry name" value="PAS_fold"/>
</dbReference>
<dbReference type="CDD" id="cd00130">
    <property type="entry name" value="PAS"/>
    <property type="match status" value="1"/>
</dbReference>
<protein>
    <submittedName>
        <fullName evidence="3">Diguanylate cyclase</fullName>
        <ecNumber evidence="3">2.7.7.65</ecNumber>
    </submittedName>
</protein>
<dbReference type="GO" id="GO:0052621">
    <property type="term" value="F:diguanylate cyclase activity"/>
    <property type="evidence" value="ECO:0007669"/>
    <property type="project" value="UniProtKB-EC"/>
</dbReference>
<keyword evidence="3" id="KW-0808">Transferase</keyword>
<dbReference type="Pfam" id="PF00990">
    <property type="entry name" value="GGDEF"/>
    <property type="match status" value="1"/>
</dbReference>
<gene>
    <name evidence="3" type="ORF">J7302_20425</name>
</gene>
<keyword evidence="4" id="KW-1185">Reference proteome</keyword>
<evidence type="ECO:0000259" key="2">
    <source>
        <dbReference type="PROSITE" id="PS50887"/>
    </source>
</evidence>
<reference evidence="3 4" key="1">
    <citation type="submission" date="2021-04" db="EMBL/GenBank/DDBJ databases">
        <title>Pseudomonas boanensis sp. nov., a bacterium isolated from river water used for household purposes in Boane District, Mozambique.</title>
        <authorList>
            <person name="Nicklasson M."/>
            <person name="Martin-Rodriguez A.J."/>
            <person name="Thorell K."/>
            <person name="Neves L."/>
            <person name="Mussagy A."/>
            <person name="Rydberg H.A."/>
            <person name="Hernroth B."/>
            <person name="Svensson-Stadler L."/>
            <person name="Sjoling A."/>
        </authorList>
    </citation>
    <scope>NUCLEOTIDE SEQUENCE [LARGE SCALE GENOMIC DNA]</scope>
    <source>
        <strain evidence="3 4">DB1</strain>
    </source>
</reference>
<evidence type="ECO:0000313" key="3">
    <source>
        <dbReference type="EMBL" id="MBT8768481.1"/>
    </source>
</evidence>
<organism evidence="3 4">
    <name type="scientific">Metapseudomonas boanensis</name>
    <dbReference type="NCBI Taxonomy" id="2822138"/>
    <lineage>
        <taxon>Bacteria</taxon>
        <taxon>Pseudomonadati</taxon>
        <taxon>Pseudomonadota</taxon>
        <taxon>Gammaproteobacteria</taxon>
        <taxon>Pseudomonadales</taxon>
        <taxon>Pseudomonadaceae</taxon>
        <taxon>Metapseudomonas</taxon>
    </lineage>
</organism>
<feature type="domain" description="GGDEF" evidence="2">
    <location>
        <begin position="162"/>
        <end position="295"/>
    </location>
</feature>
<dbReference type="Pfam" id="PF00989">
    <property type="entry name" value="PAS"/>
    <property type="match status" value="1"/>
</dbReference>
<dbReference type="EMBL" id="JAGTIS010000013">
    <property type="protein sequence ID" value="MBT8768481.1"/>
    <property type="molecule type" value="Genomic_DNA"/>
</dbReference>
<accession>A0ABS5XLB0</accession>
<dbReference type="SMART" id="SM00267">
    <property type="entry name" value="GGDEF"/>
    <property type="match status" value="1"/>
</dbReference>
<proteinExistence type="predicted"/>
<dbReference type="InterPro" id="IPR000160">
    <property type="entry name" value="GGDEF_dom"/>
</dbReference>
<sequence>MIEQDQQLLVKALEATTNAILITDRSGCIVWVNAALCRQSGYTHDELVGQTPHMLHSGRQEMTSYQDLWQTILAGQAWQGELIERRKDGCCYTVNQVITPLFDDTGCITHFVAIQHCLTMEDQERAQMRQLAYHDGLTGLANRMLFLDLAQQAIKHAAQHEQMLGLMFLDLDQFKQVNDRLSHAIGDKLLMAVAERLERSVRKTDIVARLSGDEFAILVTNLDQTEVLESMASQLVASIDRPFMLNEQLVQTHISIGISLYPDDGLTADVLLDRADAAMYRAKAVGGGAYQFSAQG</sequence>
<dbReference type="PANTHER" id="PTHR46663:SF3">
    <property type="entry name" value="SLL0267 PROTEIN"/>
    <property type="match status" value="1"/>
</dbReference>
<evidence type="ECO:0000259" key="1">
    <source>
        <dbReference type="PROSITE" id="PS50112"/>
    </source>
</evidence>
<dbReference type="CDD" id="cd01949">
    <property type="entry name" value="GGDEF"/>
    <property type="match status" value="1"/>
</dbReference>
<feature type="domain" description="PAS" evidence="1">
    <location>
        <begin position="5"/>
        <end position="51"/>
    </location>
</feature>
<dbReference type="InterPro" id="IPR035965">
    <property type="entry name" value="PAS-like_dom_sf"/>
</dbReference>
<dbReference type="NCBIfam" id="TIGR00254">
    <property type="entry name" value="GGDEF"/>
    <property type="match status" value="1"/>
</dbReference>
<dbReference type="SUPFAM" id="SSF55073">
    <property type="entry name" value="Nucleotide cyclase"/>
    <property type="match status" value="1"/>
</dbReference>
<dbReference type="PROSITE" id="PS50887">
    <property type="entry name" value="GGDEF"/>
    <property type="match status" value="1"/>
</dbReference>
<dbReference type="NCBIfam" id="TIGR00229">
    <property type="entry name" value="sensory_box"/>
    <property type="match status" value="1"/>
</dbReference>
<dbReference type="InterPro" id="IPR043128">
    <property type="entry name" value="Rev_trsase/Diguanyl_cyclase"/>
</dbReference>
<dbReference type="RefSeq" id="WP_215378873.1">
    <property type="nucleotide sequence ID" value="NZ_JAGTIS010000013.1"/>
</dbReference>
<comment type="caution">
    <text evidence="3">The sequence shown here is derived from an EMBL/GenBank/DDBJ whole genome shotgun (WGS) entry which is preliminary data.</text>
</comment>
<dbReference type="PANTHER" id="PTHR46663">
    <property type="entry name" value="DIGUANYLATE CYCLASE DGCT-RELATED"/>
    <property type="match status" value="1"/>
</dbReference>